<dbReference type="NCBIfam" id="TIGR04085">
    <property type="entry name" value="rSAM_more_4Fe4S"/>
    <property type="match status" value="1"/>
</dbReference>
<dbReference type="Gene3D" id="3.20.20.70">
    <property type="entry name" value="Aldolase class I"/>
    <property type="match status" value="1"/>
</dbReference>
<keyword evidence="3" id="KW-1185">Reference proteome</keyword>
<evidence type="ECO:0000259" key="1">
    <source>
        <dbReference type="Pfam" id="PF13186"/>
    </source>
</evidence>
<dbReference type="Pfam" id="PF13186">
    <property type="entry name" value="SPASM"/>
    <property type="match status" value="1"/>
</dbReference>
<dbReference type="NCBIfam" id="TIGR04193">
    <property type="entry name" value="SPASM_w_grasp"/>
    <property type="match status" value="1"/>
</dbReference>
<evidence type="ECO:0000313" key="2">
    <source>
        <dbReference type="EMBL" id="CAL2085060.1"/>
    </source>
</evidence>
<dbReference type="EMBL" id="CAXIXY010000004">
    <property type="protein sequence ID" value="CAL2085060.1"/>
    <property type="molecule type" value="Genomic_DNA"/>
</dbReference>
<comment type="caution">
    <text evidence="2">The sequence shown here is derived from an EMBL/GenBank/DDBJ whole genome shotgun (WGS) entry which is preliminary data.</text>
</comment>
<dbReference type="Proteomes" id="UP001497416">
    <property type="component" value="Unassembled WGS sequence"/>
</dbReference>
<dbReference type="InterPro" id="IPR058240">
    <property type="entry name" value="rSAM_sf"/>
</dbReference>
<dbReference type="InterPro" id="IPR013785">
    <property type="entry name" value="Aldolase_TIM"/>
</dbReference>
<name>A0ABM9NZM1_9FLAO</name>
<organism evidence="2 3">
    <name type="scientific">Tenacibaculum platacis</name>
    <dbReference type="NCBI Taxonomy" id="3137852"/>
    <lineage>
        <taxon>Bacteria</taxon>
        <taxon>Pseudomonadati</taxon>
        <taxon>Bacteroidota</taxon>
        <taxon>Flavobacteriia</taxon>
        <taxon>Flavobacteriales</taxon>
        <taxon>Flavobacteriaceae</taxon>
        <taxon>Tenacibaculum</taxon>
    </lineage>
</organism>
<accession>A0ABM9NZM1</accession>
<gene>
    <name evidence="2" type="ORF">T190607A01A_20410</name>
</gene>
<dbReference type="InterPro" id="IPR023885">
    <property type="entry name" value="4Fe4S-binding_SPASM_dom"/>
</dbReference>
<protein>
    <submittedName>
        <fullName evidence="2">SPASM domain peptide maturase of grasp-with-spasm system</fullName>
    </submittedName>
</protein>
<dbReference type="SUPFAM" id="SSF102114">
    <property type="entry name" value="Radical SAM enzymes"/>
    <property type="match status" value="1"/>
</dbReference>
<proteinExistence type="predicted"/>
<feature type="domain" description="4Fe4S-binding SPASM" evidence="1">
    <location>
        <begin position="249"/>
        <end position="306"/>
    </location>
</feature>
<evidence type="ECO:0000313" key="3">
    <source>
        <dbReference type="Proteomes" id="UP001497416"/>
    </source>
</evidence>
<dbReference type="InterPro" id="IPR026497">
    <property type="entry name" value="GRASP-with-SPASM"/>
</dbReference>
<sequence length="360" mass="42167">MKMKNNYFLIYTDCVIVSGVKECLIHDLTRHDIYKLPQGYYTIFQKLKTHKISDIENLMTKEDLSNFKLLMDFLVENELGEYVDDISLFPDMSTEWDSPHQITNAIIDFNESKYDVNDILRQLSLLNCQHVEFRAYSESDYSFISNIITEANKYYLNSIELILKYENENLIDELLSIMRSNYIVERITFYNAPNNKVRKVKRHNESIGYIIATEQNIVSNKSCGIINFKNFNVSGIKEYTEAKNFNSCLNRKISIDTDGLIKNCPSMKKDFGNIKFTSLSEVIENKEFTKLWSITKDSVDVCKTCEFRYICTDCRAFLDKPEYIYSKPLKCGYNPETGQWTDWSTNSLKSQSIKYYELSL</sequence>
<reference evidence="2 3" key="1">
    <citation type="submission" date="2024-05" db="EMBL/GenBank/DDBJ databases">
        <authorList>
            <person name="Duchaud E."/>
        </authorList>
    </citation>
    <scope>NUCLEOTIDE SEQUENCE [LARGE SCALE GENOMIC DNA]</scope>
    <source>
        <strain evidence="2">Ena-SAMPLE-TAB-13-05-2024-13:56:06:370-140302</strain>
    </source>
</reference>